<gene>
    <name evidence="1" type="ORF">Goari_020432</name>
</gene>
<name>A0A7J8YP59_GOSAI</name>
<dbReference type="EMBL" id="JABFAA010253927">
    <property type="protein sequence ID" value="MBA0701388.1"/>
    <property type="molecule type" value="Genomic_DNA"/>
</dbReference>
<reference evidence="1 2" key="1">
    <citation type="journal article" date="2019" name="Genome Biol. Evol.">
        <title>Insights into the evolution of the New World diploid cottons (Gossypium, subgenus Houzingenia) based on genome sequencing.</title>
        <authorList>
            <person name="Grover C.E."/>
            <person name="Arick M.A. 2nd"/>
            <person name="Thrash A."/>
            <person name="Conover J.L."/>
            <person name="Sanders W.S."/>
            <person name="Peterson D.G."/>
            <person name="Frelichowski J.E."/>
            <person name="Scheffler J.A."/>
            <person name="Scheffler B.E."/>
            <person name="Wendel J.F."/>
        </authorList>
    </citation>
    <scope>NUCLEOTIDE SEQUENCE [LARGE SCALE GENOMIC DNA]</scope>
    <source>
        <strain evidence="1">185</strain>
        <tissue evidence="1">Leaf</tissue>
    </source>
</reference>
<dbReference type="Proteomes" id="UP000593577">
    <property type="component" value="Unassembled WGS sequence"/>
</dbReference>
<evidence type="ECO:0000313" key="1">
    <source>
        <dbReference type="EMBL" id="MBA0701388.1"/>
    </source>
</evidence>
<proteinExistence type="predicted"/>
<protein>
    <submittedName>
        <fullName evidence="1">Uncharacterized protein</fullName>
    </submittedName>
</protein>
<evidence type="ECO:0000313" key="2">
    <source>
        <dbReference type="Proteomes" id="UP000593577"/>
    </source>
</evidence>
<accession>A0A7J8YP59</accession>
<dbReference type="AlphaFoldDB" id="A0A7J8YP59"/>
<keyword evidence="2" id="KW-1185">Reference proteome</keyword>
<sequence>MMQFQIYLIGLTKGARPSQQKMSFIKCSLRTTLR</sequence>
<organism evidence="1 2">
    <name type="scientific">Gossypium aridum</name>
    <name type="common">American cotton</name>
    <name type="synonym">Erioxylum aridum</name>
    <dbReference type="NCBI Taxonomy" id="34290"/>
    <lineage>
        <taxon>Eukaryota</taxon>
        <taxon>Viridiplantae</taxon>
        <taxon>Streptophyta</taxon>
        <taxon>Embryophyta</taxon>
        <taxon>Tracheophyta</taxon>
        <taxon>Spermatophyta</taxon>
        <taxon>Magnoliopsida</taxon>
        <taxon>eudicotyledons</taxon>
        <taxon>Gunneridae</taxon>
        <taxon>Pentapetalae</taxon>
        <taxon>rosids</taxon>
        <taxon>malvids</taxon>
        <taxon>Malvales</taxon>
        <taxon>Malvaceae</taxon>
        <taxon>Malvoideae</taxon>
        <taxon>Gossypium</taxon>
    </lineage>
</organism>
<comment type="caution">
    <text evidence="1">The sequence shown here is derived from an EMBL/GenBank/DDBJ whole genome shotgun (WGS) entry which is preliminary data.</text>
</comment>